<accession>A0A9J5WUD7</accession>
<sequence length="83" mass="9340">MLQILGAFGGCTDSTDRLQWKLNSKGVFLVKSVYWQLNQKRSCKGELALETSLESEYPYEGVILCPGIEDYVLPLRTLLLDPS</sequence>
<dbReference type="AlphaFoldDB" id="A0A9J5WUD7"/>
<dbReference type="Proteomes" id="UP000824120">
    <property type="component" value="Chromosome 10"/>
</dbReference>
<dbReference type="EMBL" id="JACXVP010000010">
    <property type="protein sequence ID" value="KAG5578724.1"/>
    <property type="molecule type" value="Genomic_DNA"/>
</dbReference>
<protein>
    <submittedName>
        <fullName evidence="1">Uncharacterized protein</fullName>
    </submittedName>
</protein>
<proteinExistence type="predicted"/>
<name>A0A9J5WUD7_SOLCO</name>
<evidence type="ECO:0000313" key="1">
    <source>
        <dbReference type="EMBL" id="KAG5578724.1"/>
    </source>
</evidence>
<evidence type="ECO:0000313" key="2">
    <source>
        <dbReference type="Proteomes" id="UP000824120"/>
    </source>
</evidence>
<keyword evidence="2" id="KW-1185">Reference proteome</keyword>
<comment type="caution">
    <text evidence="1">The sequence shown here is derived from an EMBL/GenBank/DDBJ whole genome shotgun (WGS) entry which is preliminary data.</text>
</comment>
<gene>
    <name evidence="1" type="ORF">H5410_049351</name>
</gene>
<reference evidence="1 2" key="1">
    <citation type="submission" date="2020-09" db="EMBL/GenBank/DDBJ databases">
        <title>De no assembly of potato wild relative species, Solanum commersonii.</title>
        <authorList>
            <person name="Cho K."/>
        </authorList>
    </citation>
    <scope>NUCLEOTIDE SEQUENCE [LARGE SCALE GENOMIC DNA]</scope>
    <source>
        <strain evidence="1">LZ3.2</strain>
        <tissue evidence="1">Leaf</tissue>
    </source>
</reference>
<organism evidence="1 2">
    <name type="scientific">Solanum commersonii</name>
    <name type="common">Commerson's wild potato</name>
    <name type="synonym">Commerson's nightshade</name>
    <dbReference type="NCBI Taxonomy" id="4109"/>
    <lineage>
        <taxon>Eukaryota</taxon>
        <taxon>Viridiplantae</taxon>
        <taxon>Streptophyta</taxon>
        <taxon>Embryophyta</taxon>
        <taxon>Tracheophyta</taxon>
        <taxon>Spermatophyta</taxon>
        <taxon>Magnoliopsida</taxon>
        <taxon>eudicotyledons</taxon>
        <taxon>Gunneridae</taxon>
        <taxon>Pentapetalae</taxon>
        <taxon>asterids</taxon>
        <taxon>lamiids</taxon>
        <taxon>Solanales</taxon>
        <taxon>Solanaceae</taxon>
        <taxon>Solanoideae</taxon>
        <taxon>Solaneae</taxon>
        <taxon>Solanum</taxon>
    </lineage>
</organism>